<dbReference type="GO" id="GO:0006747">
    <property type="term" value="P:FAD biosynthetic process"/>
    <property type="evidence" value="ECO:0000318"/>
    <property type="project" value="GO_Central"/>
</dbReference>
<evidence type="ECO:0000313" key="2">
    <source>
        <dbReference type="EnsemblPlants" id="KRG90611"/>
    </source>
</evidence>
<gene>
    <name evidence="1" type="ORF">GLYMA_20G102800</name>
</gene>
<name>A0A0R0EKY0_SOYBN</name>
<dbReference type="EMBL" id="CM000853">
    <property type="protein sequence ID" value="KRG90611.1"/>
    <property type="molecule type" value="Genomic_DNA"/>
</dbReference>
<accession>A0A0R0EKY0</accession>
<dbReference type="ExpressionAtlas" id="A0A0R0EKY0">
    <property type="expression patterns" value="baseline and differential"/>
</dbReference>
<reference evidence="2" key="2">
    <citation type="submission" date="2018-02" db="UniProtKB">
        <authorList>
            <consortium name="EnsemblPlants"/>
        </authorList>
    </citation>
    <scope>IDENTIFICATION</scope>
    <source>
        <strain evidence="2">Williams 82</strain>
    </source>
</reference>
<proteinExistence type="predicted"/>
<dbReference type="Proteomes" id="UP000008827">
    <property type="component" value="Chromosome 20"/>
</dbReference>
<dbReference type="GO" id="GO:0003919">
    <property type="term" value="F:FMN adenylyltransferase activity"/>
    <property type="evidence" value="ECO:0000318"/>
    <property type="project" value="GO_Central"/>
</dbReference>
<dbReference type="FunCoup" id="A0A0R0EKY0">
    <property type="interactions" value="754"/>
</dbReference>
<reference evidence="1 2" key="1">
    <citation type="journal article" date="2010" name="Nature">
        <title>Genome sequence of the palaeopolyploid soybean.</title>
        <authorList>
            <person name="Schmutz J."/>
            <person name="Cannon S.B."/>
            <person name="Schlueter J."/>
            <person name="Ma J."/>
            <person name="Mitros T."/>
            <person name="Nelson W."/>
            <person name="Hyten D.L."/>
            <person name="Song Q."/>
            <person name="Thelen J.J."/>
            <person name="Cheng J."/>
            <person name="Xu D."/>
            <person name="Hellsten U."/>
            <person name="May G.D."/>
            <person name="Yu Y."/>
            <person name="Sakurai T."/>
            <person name="Umezawa T."/>
            <person name="Bhattacharyya M.K."/>
            <person name="Sandhu D."/>
            <person name="Valliyodan B."/>
            <person name="Lindquist E."/>
            <person name="Peto M."/>
            <person name="Grant D."/>
            <person name="Shu S."/>
            <person name="Goodstein D."/>
            <person name="Barry K."/>
            <person name="Futrell-Griggs M."/>
            <person name="Abernathy B."/>
            <person name="Du J."/>
            <person name="Tian Z."/>
            <person name="Zhu L."/>
            <person name="Gill N."/>
            <person name="Joshi T."/>
            <person name="Libault M."/>
            <person name="Sethuraman A."/>
            <person name="Zhang X.-C."/>
            <person name="Shinozaki K."/>
            <person name="Nguyen H.T."/>
            <person name="Wing R.A."/>
            <person name="Cregan P."/>
            <person name="Specht J."/>
            <person name="Grimwood J."/>
            <person name="Rokhsar D."/>
            <person name="Stacey G."/>
            <person name="Shoemaker R.C."/>
            <person name="Jackson S.A."/>
        </authorList>
    </citation>
    <scope>NUCLEOTIDE SEQUENCE [LARGE SCALE GENOMIC DNA]</scope>
    <source>
        <strain evidence="2">cv. Williams 82</strain>
        <tissue evidence="1">Callus</tissue>
    </source>
</reference>
<dbReference type="AlphaFoldDB" id="A0A0R0EKY0"/>
<dbReference type="OMA" id="QCRIVID"/>
<dbReference type="Gramene" id="KRG90611">
    <property type="protein sequence ID" value="KRG90611"/>
    <property type="gene ID" value="GLYMA_20G102800"/>
</dbReference>
<organism evidence="1">
    <name type="scientific">Glycine max</name>
    <name type="common">Soybean</name>
    <name type="synonym">Glycine hispida</name>
    <dbReference type="NCBI Taxonomy" id="3847"/>
    <lineage>
        <taxon>Eukaryota</taxon>
        <taxon>Viridiplantae</taxon>
        <taxon>Streptophyta</taxon>
        <taxon>Embryophyta</taxon>
        <taxon>Tracheophyta</taxon>
        <taxon>Spermatophyta</taxon>
        <taxon>Magnoliopsida</taxon>
        <taxon>eudicotyledons</taxon>
        <taxon>Gunneridae</taxon>
        <taxon>Pentapetalae</taxon>
        <taxon>rosids</taxon>
        <taxon>fabids</taxon>
        <taxon>Fabales</taxon>
        <taxon>Fabaceae</taxon>
        <taxon>Papilionoideae</taxon>
        <taxon>50 kb inversion clade</taxon>
        <taxon>NPAAA clade</taxon>
        <taxon>indigoferoid/millettioid clade</taxon>
        <taxon>Phaseoleae</taxon>
        <taxon>Glycine</taxon>
        <taxon>Glycine subgen. Soja</taxon>
    </lineage>
</organism>
<dbReference type="OrthoDB" id="414641at2759"/>
<evidence type="ECO:0000313" key="1">
    <source>
        <dbReference type="EMBL" id="KRG90611.1"/>
    </source>
</evidence>
<dbReference type="PaxDb" id="3847-GLYMA20G23601.1"/>
<dbReference type="GO" id="GO:0009507">
    <property type="term" value="C:chloroplast"/>
    <property type="evidence" value="ECO:0000318"/>
    <property type="project" value="GO_Central"/>
</dbReference>
<keyword evidence="3" id="KW-1185">Reference proteome</keyword>
<protein>
    <submittedName>
        <fullName evidence="1 2">Uncharacterized protein</fullName>
    </submittedName>
</protein>
<evidence type="ECO:0000313" key="3">
    <source>
        <dbReference type="Proteomes" id="UP000008827"/>
    </source>
</evidence>
<sequence length="268" mass="30011">MVGGGIAISQTIVPSNYRCFVTPPKFPGEIPLLFDCFSQQEDEREILSDGTSAIDALHIGHRELAIQASGPPFLLSFVGMAKLLCWELRNDILTSSFGERVLSSWVSYCCNMVPEEFQVEFSSVRHLNPQNYQFGYKAAGDALELVKLCEEYGMEAYIIKSVMDKNRFSADMNSVTNSIERGQVSSTQRFSTAQYKVSAPWSCLLNLAPKEGLYEKCSLFLDQKNVLQCRIVIDSKFVHIETDYGGLSDIFGSQNLQFLHIEFGDSCT</sequence>
<dbReference type="InParanoid" id="A0A0R0EKY0"/>
<dbReference type="STRING" id="3847.A0A0R0EKY0"/>
<reference evidence="1" key="3">
    <citation type="submission" date="2018-07" db="EMBL/GenBank/DDBJ databases">
        <title>WGS assembly of Glycine max.</title>
        <authorList>
            <person name="Schmutz J."/>
            <person name="Cannon S."/>
            <person name="Schlueter J."/>
            <person name="Ma J."/>
            <person name="Mitros T."/>
            <person name="Nelson W."/>
            <person name="Hyten D."/>
            <person name="Song Q."/>
            <person name="Thelen J."/>
            <person name="Cheng J."/>
            <person name="Xu D."/>
            <person name="Hellsten U."/>
            <person name="May G."/>
            <person name="Yu Y."/>
            <person name="Sakurai T."/>
            <person name="Umezawa T."/>
            <person name="Bhattacharyya M."/>
            <person name="Sandhu D."/>
            <person name="Valliyodan B."/>
            <person name="Lindquist E."/>
            <person name="Peto M."/>
            <person name="Grant D."/>
            <person name="Shu S."/>
            <person name="Goodstein D."/>
            <person name="Barry K."/>
            <person name="Futrell-Griggs M."/>
            <person name="Abernathy B."/>
            <person name="Du J."/>
            <person name="Tian Z."/>
            <person name="Zhu L."/>
            <person name="Gill N."/>
            <person name="Joshi T."/>
            <person name="Libault M."/>
            <person name="Sethuraman A."/>
            <person name="Zhang X."/>
            <person name="Shinozaki K."/>
            <person name="Nguyen H."/>
            <person name="Wing R."/>
            <person name="Cregan P."/>
            <person name="Specht J."/>
            <person name="Grimwood J."/>
            <person name="Rokhsar D."/>
            <person name="Stacey G."/>
            <person name="Shoemaker R."/>
            <person name="Jackson S."/>
        </authorList>
    </citation>
    <scope>NUCLEOTIDE SEQUENCE</scope>
    <source>
        <tissue evidence="1">Callus</tissue>
    </source>
</reference>
<dbReference type="EnsemblPlants" id="KRG90611">
    <property type="protein sequence ID" value="KRG90611"/>
    <property type="gene ID" value="GLYMA_20G102800"/>
</dbReference>